<name>A0A090QZQ0_9GAMM</name>
<reference evidence="2 3" key="1">
    <citation type="journal article" date="2014" name="Genome Announc.">
        <title>Draft Genome Sequences of Two Vibrionaceae Species, Vibrio ponticus C121 and Photobacterium aphoticum C119, Isolated as Coral Reef Microbiota.</title>
        <authorList>
            <person name="Al-saari N."/>
            <person name="Meirelles P.M."/>
            <person name="Mino S."/>
            <person name="Suda W."/>
            <person name="Oshima K."/>
            <person name="Hattori M."/>
            <person name="Ohkuma M."/>
            <person name="Thompson F.L."/>
            <person name="Gomez-Gil B."/>
            <person name="Sawabe T."/>
            <person name="Sawabe T."/>
        </authorList>
    </citation>
    <scope>NUCLEOTIDE SEQUENCE [LARGE SCALE GENOMIC DNA]</scope>
    <source>
        <strain evidence="2 3">JCM 19237</strain>
    </source>
</reference>
<feature type="transmembrane region" description="Helical" evidence="1">
    <location>
        <begin position="137"/>
        <end position="157"/>
    </location>
</feature>
<dbReference type="InterPro" id="IPR050879">
    <property type="entry name" value="Acyltransferase_3"/>
</dbReference>
<proteinExistence type="predicted"/>
<keyword evidence="1" id="KW-1133">Transmembrane helix</keyword>
<accession>A0A090QZQ0</accession>
<feature type="transmembrane region" description="Helical" evidence="1">
    <location>
        <begin position="44"/>
        <end position="62"/>
    </location>
</feature>
<dbReference type="Proteomes" id="UP000029227">
    <property type="component" value="Unassembled WGS sequence"/>
</dbReference>
<keyword evidence="1" id="KW-0472">Membrane</keyword>
<evidence type="ECO:0000313" key="3">
    <source>
        <dbReference type="Proteomes" id="UP000029227"/>
    </source>
</evidence>
<dbReference type="GO" id="GO:0009103">
    <property type="term" value="P:lipopolysaccharide biosynthetic process"/>
    <property type="evidence" value="ECO:0007669"/>
    <property type="project" value="TreeGrafter"/>
</dbReference>
<comment type="caution">
    <text evidence="2">The sequence shown here is derived from an EMBL/GenBank/DDBJ whole genome shotgun (WGS) entry which is preliminary data.</text>
</comment>
<sequence>MGNDGGWNRIFLSYNVKKNNCKKVRDFWTIIDNSILFMFDSNDLWPGYLALVPVLGAYFVIISCQNESKLTNNIVFKYIGLWSYSIYLWHWPLVVYGKYYNVENWSLVGIILSIILGVISFNLIEGHISKNMVGGKVKISFIVLLLPLIISFTGYVYNKNGLVERFDQEKREILQSAQRAVGDWNYPKPNLNISKLYIRYIDNKSDKNILFIGASHIEQVYPYVSKLKIDYNVYFLTMGGCFVTPSMKHPQWECSNIQNYKVLLESVRFEKIVTSFYNFNSYLPKDGLLERAKEYDEFLLNIKNHAQEVF</sequence>
<organism evidence="2 3">
    <name type="scientific">Photobacterium aphoticum</name>
    <dbReference type="NCBI Taxonomy" id="754436"/>
    <lineage>
        <taxon>Bacteria</taxon>
        <taxon>Pseudomonadati</taxon>
        <taxon>Pseudomonadota</taxon>
        <taxon>Gammaproteobacteria</taxon>
        <taxon>Vibrionales</taxon>
        <taxon>Vibrionaceae</taxon>
        <taxon>Photobacterium</taxon>
    </lineage>
</organism>
<evidence type="ECO:0000313" key="2">
    <source>
        <dbReference type="EMBL" id="GAL08665.1"/>
    </source>
</evidence>
<evidence type="ECO:0000256" key="1">
    <source>
        <dbReference type="SAM" id="Phobius"/>
    </source>
</evidence>
<feature type="transmembrane region" description="Helical" evidence="1">
    <location>
        <begin position="105"/>
        <end position="125"/>
    </location>
</feature>
<dbReference type="STRING" id="754436.JCM19237_3159"/>
<dbReference type="PANTHER" id="PTHR23028">
    <property type="entry name" value="ACETYLTRANSFERASE"/>
    <property type="match status" value="1"/>
</dbReference>
<dbReference type="AlphaFoldDB" id="A0A090QZQ0"/>
<keyword evidence="1" id="KW-0812">Transmembrane</keyword>
<protein>
    <submittedName>
        <fullName evidence="2">O-antigen acetylase</fullName>
    </submittedName>
</protein>
<feature type="transmembrane region" description="Helical" evidence="1">
    <location>
        <begin position="74"/>
        <end position="93"/>
    </location>
</feature>
<dbReference type="EMBL" id="BBMN01000030">
    <property type="protein sequence ID" value="GAL08665.1"/>
    <property type="molecule type" value="Genomic_DNA"/>
</dbReference>
<gene>
    <name evidence="2" type="ORF">JCM19237_3159</name>
</gene>
<dbReference type="PANTHER" id="PTHR23028:SF53">
    <property type="entry name" value="ACYL_TRANSF_3 DOMAIN-CONTAINING PROTEIN"/>
    <property type="match status" value="1"/>
</dbReference>
<dbReference type="eggNOG" id="COG1835">
    <property type="taxonomic scope" value="Bacteria"/>
</dbReference>
<dbReference type="GO" id="GO:0016020">
    <property type="term" value="C:membrane"/>
    <property type="evidence" value="ECO:0007669"/>
    <property type="project" value="TreeGrafter"/>
</dbReference>